<sequence length="118" mass="12902">VRANEDKVFRQVGLGGIVTWGVGGVEWYYSSGVMVYCMVSGGRKEKSGKRGVRANEDKVFRQVGLGGIATWGVGGVEWYYSSGVMVYCMVSGGRKEKSRKRGYGVVRQWVSSLGTGQF</sequence>
<organism evidence="1">
    <name type="scientific">Tanacetum cinerariifolium</name>
    <name type="common">Dalmatian daisy</name>
    <name type="synonym">Chrysanthemum cinerariifolium</name>
    <dbReference type="NCBI Taxonomy" id="118510"/>
    <lineage>
        <taxon>Eukaryota</taxon>
        <taxon>Viridiplantae</taxon>
        <taxon>Streptophyta</taxon>
        <taxon>Embryophyta</taxon>
        <taxon>Tracheophyta</taxon>
        <taxon>Spermatophyta</taxon>
        <taxon>Magnoliopsida</taxon>
        <taxon>eudicotyledons</taxon>
        <taxon>Gunneridae</taxon>
        <taxon>Pentapetalae</taxon>
        <taxon>asterids</taxon>
        <taxon>campanulids</taxon>
        <taxon>Asterales</taxon>
        <taxon>Asteraceae</taxon>
        <taxon>Asteroideae</taxon>
        <taxon>Anthemideae</taxon>
        <taxon>Anthemidinae</taxon>
        <taxon>Tanacetum</taxon>
    </lineage>
</organism>
<dbReference type="EMBL" id="BKCJ010209974">
    <property type="protein sequence ID" value="GEY79028.1"/>
    <property type="molecule type" value="Genomic_DNA"/>
</dbReference>
<feature type="non-terminal residue" evidence="1">
    <location>
        <position position="1"/>
    </location>
</feature>
<protein>
    <submittedName>
        <fullName evidence="1">Uncharacterized protein</fullName>
    </submittedName>
</protein>
<evidence type="ECO:0000313" key="1">
    <source>
        <dbReference type="EMBL" id="GEY79028.1"/>
    </source>
</evidence>
<dbReference type="AlphaFoldDB" id="A0A699HUJ4"/>
<name>A0A699HUJ4_TANCI</name>
<accession>A0A699HUJ4</accession>
<gene>
    <name evidence="1" type="ORF">Tci_451002</name>
</gene>
<reference evidence="1" key="1">
    <citation type="journal article" date="2019" name="Sci. Rep.">
        <title>Draft genome of Tanacetum cinerariifolium, the natural source of mosquito coil.</title>
        <authorList>
            <person name="Yamashiro T."/>
            <person name="Shiraishi A."/>
            <person name="Satake H."/>
            <person name="Nakayama K."/>
        </authorList>
    </citation>
    <scope>NUCLEOTIDE SEQUENCE</scope>
</reference>
<proteinExistence type="predicted"/>
<comment type="caution">
    <text evidence="1">The sequence shown here is derived from an EMBL/GenBank/DDBJ whole genome shotgun (WGS) entry which is preliminary data.</text>
</comment>